<dbReference type="InterPro" id="IPR040346">
    <property type="entry name" value="GEX1/Brambleberry"/>
</dbReference>
<dbReference type="AlphaFoldDB" id="A0AAG5DYR3"/>
<feature type="chain" id="PRO_5042554727" description="Protein brambleberry" evidence="3">
    <location>
        <begin position="26"/>
        <end position="581"/>
    </location>
</feature>
<evidence type="ECO:0000256" key="1">
    <source>
        <dbReference type="SAM" id="MobiDB-lite"/>
    </source>
</evidence>
<feature type="compositionally biased region" description="Acidic residues" evidence="1">
    <location>
        <begin position="476"/>
        <end position="488"/>
    </location>
</feature>
<evidence type="ECO:0000313" key="4">
    <source>
        <dbReference type="EnsemblMetazoa" id="ENSAATROPP015818"/>
    </source>
</evidence>
<reference evidence="4" key="1">
    <citation type="submission" date="2024-04" db="UniProtKB">
        <authorList>
            <consortium name="EnsemblMetazoa"/>
        </authorList>
    </citation>
    <scope>IDENTIFICATION</scope>
    <source>
        <strain evidence="4">EBRO</strain>
    </source>
</reference>
<dbReference type="EnsemblMetazoa" id="ENSAATROPT017870">
    <property type="protein sequence ID" value="ENSAATROPP015818"/>
    <property type="gene ID" value="ENSAATROPG014588"/>
</dbReference>
<feature type="compositionally biased region" description="Basic and acidic residues" evidence="1">
    <location>
        <begin position="453"/>
        <end position="463"/>
    </location>
</feature>
<dbReference type="PANTHER" id="PTHR33538">
    <property type="entry name" value="PROTEIN GAMETE EXPRESSED 1"/>
    <property type="match status" value="1"/>
</dbReference>
<organism evidence="4 5">
    <name type="scientific">Anopheles atroparvus</name>
    <name type="common">European mosquito</name>
    <dbReference type="NCBI Taxonomy" id="41427"/>
    <lineage>
        <taxon>Eukaryota</taxon>
        <taxon>Metazoa</taxon>
        <taxon>Ecdysozoa</taxon>
        <taxon>Arthropoda</taxon>
        <taxon>Hexapoda</taxon>
        <taxon>Insecta</taxon>
        <taxon>Pterygota</taxon>
        <taxon>Neoptera</taxon>
        <taxon>Endopterygota</taxon>
        <taxon>Diptera</taxon>
        <taxon>Nematocera</taxon>
        <taxon>Culicoidea</taxon>
        <taxon>Culicidae</taxon>
        <taxon>Anophelinae</taxon>
        <taxon>Anopheles</taxon>
    </lineage>
</organism>
<keyword evidence="2" id="KW-0472">Membrane</keyword>
<feature type="transmembrane region" description="Helical" evidence="2">
    <location>
        <begin position="392"/>
        <end position="410"/>
    </location>
</feature>
<feature type="transmembrane region" description="Helical" evidence="2">
    <location>
        <begin position="416"/>
        <end position="435"/>
    </location>
</feature>
<keyword evidence="3" id="KW-0732">Signal</keyword>
<evidence type="ECO:0000256" key="3">
    <source>
        <dbReference type="SAM" id="SignalP"/>
    </source>
</evidence>
<dbReference type="Proteomes" id="UP000075880">
    <property type="component" value="Unassembled WGS sequence"/>
</dbReference>
<evidence type="ECO:0008006" key="6">
    <source>
        <dbReference type="Google" id="ProtNLM"/>
    </source>
</evidence>
<sequence length="581" mass="66141">MFIFRRRIVLAFVLVIITSLYPVSASFLEYIWPTDDPATAVDTYPGVPYELSDGDENFIREASKWIGMNLSKLDLCHHRIILKLKKTCHELNAEQMGKLSVMLLNCQSDSEGRPLYACTDEMSLRQCTERMDPDTWNAYHLITNRAKAVCASVRHEQFRGLTELTVNKLMSTAHEQIRMMDELAGNQRQLQSVTKEAVDEMVGNNERIMTQQGDILKISEVHRAKVESNFRDLLREKGLIRAGQQEVAVLLTGLRNRIDDSMKQLELQSKRSKLNHDSLLTDLERLQAHAAQIAAKIDETGVHFNEHHRVAEEQYRYTLEQLQRINATVSNLLESLGKLQQDFNQHLAWLVEKIGGSENVLHKLNVILVHFSYLLVGMICLAFVGADKLLRVVFIAAVPGNLIGGLLELFDPDILRLSIALGCIVVVDLLSRLVINYMPLRADNRRQQWSRSPPRDRPLDRTDYTTSNRRNSTPAESDDDEDENEEQPDVLGRSGRFQHRENSTRERSVSSTVINSLRRSVSRLGEDDNSQRRSRTPLEGSGARLLNQRQQCAARTLRGDQCRGIAQTGSDVCRLHEPRSL</sequence>
<evidence type="ECO:0000256" key="2">
    <source>
        <dbReference type="SAM" id="Phobius"/>
    </source>
</evidence>
<keyword evidence="2" id="KW-0812">Transmembrane</keyword>
<keyword evidence="5" id="KW-1185">Reference proteome</keyword>
<keyword evidence="2" id="KW-1133">Transmembrane helix</keyword>
<evidence type="ECO:0000313" key="5">
    <source>
        <dbReference type="Proteomes" id="UP000075880"/>
    </source>
</evidence>
<proteinExistence type="predicted"/>
<protein>
    <recommendedName>
        <fullName evidence="6">Protein brambleberry</fullName>
    </recommendedName>
</protein>
<accession>A0AAG5DYR3</accession>
<feature type="compositionally biased region" description="Basic and acidic residues" evidence="1">
    <location>
        <begin position="498"/>
        <end position="508"/>
    </location>
</feature>
<dbReference type="PANTHER" id="PTHR33538:SF1">
    <property type="entry name" value="PROTEIN BRAMBLEBERRY"/>
    <property type="match status" value="1"/>
</dbReference>
<feature type="compositionally biased region" description="Polar residues" evidence="1">
    <location>
        <begin position="509"/>
        <end position="519"/>
    </location>
</feature>
<name>A0AAG5DYR3_ANOAO</name>
<feature type="signal peptide" evidence="3">
    <location>
        <begin position="1"/>
        <end position="25"/>
    </location>
</feature>
<feature type="region of interest" description="Disordered" evidence="1">
    <location>
        <begin position="446"/>
        <end position="540"/>
    </location>
</feature>
<feature type="transmembrane region" description="Helical" evidence="2">
    <location>
        <begin position="367"/>
        <end position="385"/>
    </location>
</feature>